<dbReference type="AlphaFoldDB" id="A0A6J4U2A9"/>
<protein>
    <submittedName>
        <fullName evidence="1">Uncharacterized protein</fullName>
    </submittedName>
</protein>
<sequence length="259" mass="27998">MGHTVVARLPASERWRVVVGLLHAPSPDAPAVAGATVLAAERRLRQLGHDPSLTYCFWLLTRLASAARGPDFLDEVARLGVPARRDDTALQFVARVADRARSELGRHPESGPFGEIASLALGRALAETVGTEGRSLFGSSLEDLERAFRRHASDRQFGDLAGRFFGDFVARTLRFYVDRELPHAVGGGGLATVGASADFAAALDLHSRQTARAVELFAVGWYGKRRWETLGAIGHEDAQGFVAHALQKLRTALLLEAGR</sequence>
<organism evidence="1">
    <name type="scientific">uncultured Thermomicrobiales bacterium</name>
    <dbReference type="NCBI Taxonomy" id="1645740"/>
    <lineage>
        <taxon>Bacteria</taxon>
        <taxon>Pseudomonadati</taxon>
        <taxon>Thermomicrobiota</taxon>
        <taxon>Thermomicrobia</taxon>
        <taxon>Thermomicrobiales</taxon>
        <taxon>environmental samples</taxon>
    </lineage>
</organism>
<reference evidence="1" key="1">
    <citation type="submission" date="2020-02" db="EMBL/GenBank/DDBJ databases">
        <authorList>
            <person name="Meier V. D."/>
        </authorList>
    </citation>
    <scope>NUCLEOTIDE SEQUENCE</scope>
    <source>
        <strain evidence="1">AVDCRST_MAG49</strain>
    </source>
</reference>
<accession>A0A6J4U2A9</accession>
<proteinExistence type="predicted"/>
<name>A0A6J4U2A9_9BACT</name>
<gene>
    <name evidence="1" type="ORF">AVDCRST_MAG49-572</name>
</gene>
<evidence type="ECO:0000313" key="1">
    <source>
        <dbReference type="EMBL" id="CAA9538473.1"/>
    </source>
</evidence>
<dbReference type="EMBL" id="CADCWG010000034">
    <property type="protein sequence ID" value="CAA9538473.1"/>
    <property type="molecule type" value="Genomic_DNA"/>
</dbReference>